<dbReference type="SUPFAM" id="SSF50249">
    <property type="entry name" value="Nucleic acid-binding proteins"/>
    <property type="match status" value="1"/>
</dbReference>
<evidence type="ECO:0000256" key="1">
    <source>
        <dbReference type="SAM" id="MobiDB-lite"/>
    </source>
</evidence>
<organism evidence="5 6">
    <name type="scientific">Globodera rostochiensis</name>
    <name type="common">Golden nematode worm</name>
    <name type="synonym">Heterodera rostochiensis</name>
    <dbReference type="NCBI Taxonomy" id="31243"/>
    <lineage>
        <taxon>Eukaryota</taxon>
        <taxon>Metazoa</taxon>
        <taxon>Ecdysozoa</taxon>
        <taxon>Nematoda</taxon>
        <taxon>Chromadorea</taxon>
        <taxon>Rhabditida</taxon>
        <taxon>Tylenchina</taxon>
        <taxon>Tylenchomorpha</taxon>
        <taxon>Tylenchoidea</taxon>
        <taxon>Heteroderidae</taxon>
        <taxon>Heteroderinae</taxon>
        <taxon>Globodera</taxon>
    </lineage>
</organism>
<dbReference type="PROSITE" id="PS50126">
    <property type="entry name" value="S1"/>
    <property type="match status" value="3"/>
</dbReference>
<dbReference type="Proteomes" id="UP000887572">
    <property type="component" value="Unplaced"/>
</dbReference>
<dbReference type="InterPro" id="IPR011990">
    <property type="entry name" value="TPR-like_helical_dom_sf"/>
</dbReference>
<dbReference type="SUPFAM" id="SSF101690">
    <property type="entry name" value="PAZ domain"/>
    <property type="match status" value="1"/>
</dbReference>
<dbReference type="InterPro" id="IPR036085">
    <property type="entry name" value="PAZ_dom_sf"/>
</dbReference>
<dbReference type="PROSITE" id="PS50821">
    <property type="entry name" value="PAZ"/>
    <property type="match status" value="1"/>
</dbReference>
<protein>
    <submittedName>
        <fullName evidence="6">Uncharacterized protein</fullName>
    </submittedName>
</protein>
<dbReference type="InterPro" id="IPR003165">
    <property type="entry name" value="Piwi"/>
</dbReference>
<evidence type="ECO:0000313" key="5">
    <source>
        <dbReference type="Proteomes" id="UP000887572"/>
    </source>
</evidence>
<dbReference type="Gene3D" id="3.40.50.2300">
    <property type="match status" value="1"/>
</dbReference>
<dbReference type="Gene3D" id="2.170.260.10">
    <property type="entry name" value="paz domain"/>
    <property type="match status" value="1"/>
</dbReference>
<dbReference type="PROSITE" id="PS50822">
    <property type="entry name" value="PIWI"/>
    <property type="match status" value="1"/>
</dbReference>
<dbReference type="Gene3D" id="3.30.420.10">
    <property type="entry name" value="Ribonuclease H-like superfamily/Ribonuclease H"/>
    <property type="match status" value="1"/>
</dbReference>
<dbReference type="GO" id="GO:0032040">
    <property type="term" value="C:small-subunit processome"/>
    <property type="evidence" value="ECO:0007669"/>
    <property type="project" value="TreeGrafter"/>
</dbReference>
<feature type="compositionally biased region" description="Acidic residues" evidence="1">
    <location>
        <begin position="907"/>
        <end position="930"/>
    </location>
</feature>
<evidence type="ECO:0000259" key="2">
    <source>
        <dbReference type="PROSITE" id="PS50126"/>
    </source>
</evidence>
<dbReference type="InterPro" id="IPR036397">
    <property type="entry name" value="RNaseH_sf"/>
</dbReference>
<dbReference type="PANTHER" id="PTHR23270">
    <property type="entry name" value="PROGRAMMED CELL DEATH PROTEIN 11 PRE-RRNA PROCESSING PROTEIN RRP5"/>
    <property type="match status" value="1"/>
</dbReference>
<reference evidence="6" key="1">
    <citation type="submission" date="2022-11" db="UniProtKB">
        <authorList>
            <consortium name="WormBaseParasite"/>
        </authorList>
    </citation>
    <scope>IDENTIFICATION</scope>
</reference>
<dbReference type="Pfam" id="PF02171">
    <property type="entry name" value="Piwi"/>
    <property type="match status" value="1"/>
</dbReference>
<feature type="region of interest" description="Disordered" evidence="1">
    <location>
        <begin position="1193"/>
        <end position="1261"/>
    </location>
</feature>
<name>A0A914GQ74_GLORO</name>
<dbReference type="SMART" id="SM00316">
    <property type="entry name" value="S1"/>
    <property type="match status" value="4"/>
</dbReference>
<proteinExistence type="predicted"/>
<dbReference type="InterPro" id="IPR003100">
    <property type="entry name" value="PAZ_dom"/>
</dbReference>
<dbReference type="SMART" id="SM00950">
    <property type="entry name" value="Piwi"/>
    <property type="match status" value="1"/>
</dbReference>
<dbReference type="InterPro" id="IPR003029">
    <property type="entry name" value="S1_domain"/>
</dbReference>
<dbReference type="Pfam" id="PF02170">
    <property type="entry name" value="PAZ"/>
    <property type="match status" value="1"/>
</dbReference>
<accession>A0A914GQ74</accession>
<feature type="domain" description="S1 motif" evidence="2">
    <location>
        <begin position="514"/>
        <end position="583"/>
    </location>
</feature>
<feature type="domain" description="S1 motif" evidence="2">
    <location>
        <begin position="244"/>
        <end position="314"/>
    </location>
</feature>
<dbReference type="SUPFAM" id="SSF53098">
    <property type="entry name" value="Ribonuclease H-like"/>
    <property type="match status" value="1"/>
</dbReference>
<dbReference type="InterPro" id="IPR012337">
    <property type="entry name" value="RNaseH-like_sf"/>
</dbReference>
<dbReference type="InterPro" id="IPR045209">
    <property type="entry name" value="Rrp5"/>
</dbReference>
<dbReference type="Pfam" id="PF23459">
    <property type="entry name" value="S1_RRP5"/>
    <property type="match status" value="1"/>
</dbReference>
<evidence type="ECO:0000259" key="4">
    <source>
        <dbReference type="PROSITE" id="PS50822"/>
    </source>
</evidence>
<evidence type="ECO:0000313" key="6">
    <source>
        <dbReference type="WBParaSite" id="Gr19_v10_g10408.t2"/>
    </source>
</evidence>
<dbReference type="SMART" id="SM00949">
    <property type="entry name" value="PAZ"/>
    <property type="match status" value="1"/>
</dbReference>
<dbReference type="Gene3D" id="2.40.50.140">
    <property type="entry name" value="Nucleic acid-binding proteins"/>
    <property type="match status" value="2"/>
</dbReference>
<dbReference type="SUPFAM" id="SSF48452">
    <property type="entry name" value="TPR-like"/>
    <property type="match status" value="1"/>
</dbReference>
<dbReference type="InterPro" id="IPR012340">
    <property type="entry name" value="NA-bd_OB-fold"/>
</dbReference>
<feature type="region of interest" description="Disordered" evidence="1">
    <location>
        <begin position="886"/>
        <end position="947"/>
    </location>
</feature>
<dbReference type="Gene3D" id="1.25.40.10">
    <property type="entry name" value="Tetratricopeptide repeat domain"/>
    <property type="match status" value="1"/>
</dbReference>
<feature type="domain" description="PAZ" evidence="3">
    <location>
        <begin position="1567"/>
        <end position="1657"/>
    </location>
</feature>
<dbReference type="GO" id="GO:0006364">
    <property type="term" value="P:rRNA processing"/>
    <property type="evidence" value="ECO:0007669"/>
    <property type="project" value="InterPro"/>
</dbReference>
<keyword evidence="5" id="KW-1185">Reference proteome</keyword>
<dbReference type="WBParaSite" id="Gr19_v10_g10408.t2">
    <property type="protein sequence ID" value="Gr19_v10_g10408.t2"/>
    <property type="gene ID" value="Gr19_v10_g10408"/>
</dbReference>
<evidence type="ECO:0000259" key="3">
    <source>
        <dbReference type="PROSITE" id="PS50821"/>
    </source>
</evidence>
<feature type="compositionally biased region" description="Basic residues" evidence="1">
    <location>
        <begin position="1222"/>
        <end position="1238"/>
    </location>
</feature>
<feature type="domain" description="S1 motif" evidence="2">
    <location>
        <begin position="424"/>
        <end position="497"/>
    </location>
</feature>
<feature type="compositionally biased region" description="Gly residues" evidence="1">
    <location>
        <begin position="1239"/>
        <end position="1249"/>
    </location>
</feature>
<dbReference type="InterPro" id="IPR057302">
    <property type="entry name" value="Rrp5_S1"/>
</dbReference>
<dbReference type="CDD" id="cd02846">
    <property type="entry name" value="PAZ_argonaute_like"/>
    <property type="match status" value="1"/>
</dbReference>
<feature type="domain" description="Piwi" evidence="4">
    <location>
        <begin position="1827"/>
        <end position="2153"/>
    </location>
</feature>
<dbReference type="PANTHER" id="PTHR23270:SF10">
    <property type="entry name" value="PROTEIN RRP5 HOMOLOG"/>
    <property type="match status" value="1"/>
</dbReference>
<dbReference type="GO" id="GO:0003723">
    <property type="term" value="F:RNA binding"/>
    <property type="evidence" value="ECO:0007669"/>
    <property type="project" value="InterPro"/>
</dbReference>
<sequence>MCTQRLSRNIGYRRRTASEDHQRLENNEKSTVNSCRTEGKCGIWDRKVLQMSTTKKLIQFKTHYEFTSQTITFAGKKVGSREAGGKGLPQFISMSTEIDFPRGGVSKVLHIDSKKRRSGAKRLFSTDHSTSKKKHKIDDECDISYEGVFRQKFTRDLLTQNLRGLAFVKYIGEVDLTLEYVEGIIMKLPATQIGKIFTKNLASTEATVTVPPSTKARGKNSMPTVTVCPNEVNSHLIPSLLLANSVLNGAIASIEEKGAVIDLGFSMSSANGFVRCDDLPPHLSLDKLRVGQVALFRVKERPSPSARVIALSGFVEMGCLGLEGLPSALESRHLTPGSIVEVEPEKVVSDGIFVGINGGLKAFIRKVHLPPRLRFDPSKIAKKFRACCIGSQPNTSVLMLNAHPEILALSRCEKRLLPSEFKIGSRINGRVFHVDKQQNVFFKLDDDNEKHLLTAKALRIHIDNAEENLSRFSIGSVHECRVIGFSIVERQLFVTTRSVDLRQSIVCAEEARPGMRITGRIKSLNAKGMKVAFGRGFFGFVTMVHALDRPAKHWQKRFQTGQKLSCRVLFFDANLGRLFLTAKQSLVKQSKAEKQIGGSVLITFYGRIAGILPPSKVALLSSDAIAIGMPIKVRVKSVNVEQAKMLLDLPSEDNGFIGEFLQKTPFRVYTARVLGQWPYGGTSSATTAELLLPGGSIGRLHASELSFSRSELTEGSLPMQNFLARNSGKTVNVKVICVSRSKSISGKGRELLLERHQSDRIVECTCIPDKVQEPRKKFSLIRYREEFSTGNIVPVFIVDTAKKEEEDTDQSHIIGEINPDFRAIIALDSKASATTNTEMEEAKPTNHLQLFDTGELRYGRVVSVNKTKKGRVLCLSLVNSKEFNDKEQSQSVSCQTKSKKKVKPTEEEKELEDGSIFEEPADEEEQENEEDKEHDTTEKMEEDANEPTTCFDLPEGPSLASVEEYEQFLIAHPNSCSGSIGFIRFCLTHEGLRMCRRYELGKDVAERALKMITFQNDSDLADVWRAYLNLEVALGTEESLQEVFKRACAASNAMQMHRYLIELLKKQTNAAGREEEIRELYESMVRRFRHHELEPWFEYGRHLLQQNDTEAFHRLLGRTLHCSEKKKHLTILKRFAQLENSFGDKEKAKTIEELIKNVKDEKKKVDVRITNDGQSILKTLERIKKIRMPVGTGANLIPLGQRGEGAPVQRQTSGGPPGRGRSGGRGRGGRGRGGRRGGGRGGSRHGGGSPTTTASAVEKRRKTQLLEDIKKEFEHRGIEVGDPHLEAVVDPGHEGQRCRIVTNIYGVRMQQKTVYRYDVTISASAKVGKGKPKERAVEFTKRTKEDCVVVDRRDFCRIAFEHFFGLHPDVFGDDRFALYYDLQCILYTLHELDFGPGHEKERVFVLDRQYCTDIEHLNKFFKIQMLVRKVNKVIELADLSKLTNDMTQQDHSLSSFLELATSQHPLQTPEEHVIIGGGNTYLLNPSNHGFVPEDGPVLSKFNKYLAVGIHKSIRYVEGPQGRGNKKVGLIVESRKTPFHNTDGNLLEKVSSIVGPNNIVEDGRVRPNLIGSLNAQLKGLHVRVDYPKGRSRDVRLSGVSSASAANHKIDVQGEKVTVATYYLRKYEFTLEFPNAPLATALEKGQTNYYPMELCKLRDNQRAQLNQLSQREVADMIKASAVPPERLKRQIECSVAALNLHGSKYLETAGINITEKPLTVDARRLPLPTVLYADKEVKADRDEAKWNMNNFFLAPADVKVWAIYLITGGSRDEKYNFTAMDMDNFISSYLQMCRKHGMSIGAPSDQQRIEPDPGIVEDTIKECKKYKCDFVFFITSDAIKTLHEIMKACEQKYEIVTQDLKLSNAAEIARKGKPETVENIVAKSNEKLGGINYSVRVSNAEVQQLLAEGTLFIGLGVSHPGAMGNYERARGATPRDPSVIGYAANMKKDPFDFVGDYVFDEPRRDEKFSTLAEIATQCVTRYAEHRRDMPRRLVMFRNGTSEGQFGMSLQYEIPLIKHALKECGAHGCKLTVLVSQKTHNIRLFEEIPASAMNVVNLPGMKGPNWNIKPGTVLDSQVTHPEHSEFYLATHAAVQGTTRTPRYSVLLDESHMSLDHIQQMCNALAYCHKIINTPTSLPAPVYIALMYAKRGRDIYKVNRDTIQERRDDGQLDYEAISQRLCYAKTELRDQRVNA</sequence>